<dbReference type="SUPFAM" id="SSF117281">
    <property type="entry name" value="Kelch motif"/>
    <property type="match status" value="1"/>
</dbReference>
<reference evidence="2" key="1">
    <citation type="journal article" date="2015" name="Sci. Rep.">
        <title>Tissue- and time-dependent transcription in Ixodes ricinus salivary glands and midguts when blood feeding on the vertebrate host.</title>
        <authorList>
            <person name="Kotsyfakis M."/>
            <person name="Schwarz A."/>
            <person name="Erhart J."/>
            <person name="Ribeiro J.M."/>
        </authorList>
    </citation>
    <scope>NUCLEOTIDE SEQUENCE</scope>
    <source>
        <tissue evidence="2">Salivary gland and midgut</tissue>
    </source>
</reference>
<dbReference type="InterPro" id="IPR015915">
    <property type="entry name" value="Kelch-typ_b-propeller"/>
</dbReference>
<sequence>MRSPRSALAVALLGGKIYALGGYDGSSFLSTVELFDLETEQWADGATMQAGKSGHAAAVWRAPCLMHAIL</sequence>
<dbReference type="AlphaFoldDB" id="V5H5N9"/>
<dbReference type="SMART" id="SM00612">
    <property type="entry name" value="Kelch"/>
    <property type="match status" value="1"/>
</dbReference>
<dbReference type="GO" id="GO:0016567">
    <property type="term" value="P:protein ubiquitination"/>
    <property type="evidence" value="ECO:0007669"/>
    <property type="project" value="UniProtKB-UniPathway"/>
</dbReference>
<accession>V5H5N9</accession>
<protein>
    <submittedName>
        <fullName evidence="2">Putative actin binding protein</fullName>
    </submittedName>
</protein>
<proteinExistence type="evidence at transcript level"/>
<organism evidence="2">
    <name type="scientific">Ixodes ricinus</name>
    <name type="common">Common tick</name>
    <name type="synonym">Acarus ricinus</name>
    <dbReference type="NCBI Taxonomy" id="34613"/>
    <lineage>
        <taxon>Eukaryota</taxon>
        <taxon>Metazoa</taxon>
        <taxon>Ecdysozoa</taxon>
        <taxon>Arthropoda</taxon>
        <taxon>Chelicerata</taxon>
        <taxon>Arachnida</taxon>
        <taxon>Acari</taxon>
        <taxon>Parasitiformes</taxon>
        <taxon>Ixodida</taxon>
        <taxon>Ixodoidea</taxon>
        <taxon>Ixodidae</taxon>
        <taxon>Ixodinae</taxon>
        <taxon>Ixodes</taxon>
    </lineage>
</organism>
<dbReference type="EMBL" id="GANP01012149">
    <property type="protein sequence ID" value="JAB72319.1"/>
    <property type="molecule type" value="mRNA"/>
</dbReference>
<name>V5H5N9_IXORI</name>
<dbReference type="Pfam" id="PF01344">
    <property type="entry name" value="Kelch_1"/>
    <property type="match status" value="1"/>
</dbReference>
<dbReference type="Gene3D" id="2.120.10.80">
    <property type="entry name" value="Kelch-type beta propeller"/>
    <property type="match status" value="1"/>
</dbReference>
<evidence type="ECO:0000313" key="2">
    <source>
        <dbReference type="EMBL" id="JAB72319.1"/>
    </source>
</evidence>
<dbReference type="InterPro" id="IPR006652">
    <property type="entry name" value="Kelch_1"/>
</dbReference>
<dbReference type="UniPathway" id="UPA00143"/>
<evidence type="ECO:0000256" key="1">
    <source>
        <dbReference type="ARBA" id="ARBA00022441"/>
    </source>
</evidence>
<keyword evidence="1" id="KW-0880">Kelch repeat</keyword>